<reference evidence="2" key="1">
    <citation type="submission" date="2023-08" db="EMBL/GenBank/DDBJ databases">
        <authorList>
            <person name="Alioto T."/>
            <person name="Alioto T."/>
            <person name="Gomez Garrido J."/>
        </authorList>
    </citation>
    <scope>NUCLEOTIDE SEQUENCE</scope>
</reference>
<keyword evidence="3" id="KW-1185">Reference proteome</keyword>
<feature type="region of interest" description="Disordered" evidence="1">
    <location>
        <begin position="411"/>
        <end position="433"/>
    </location>
</feature>
<evidence type="ECO:0000256" key="1">
    <source>
        <dbReference type="SAM" id="MobiDB-lite"/>
    </source>
</evidence>
<gene>
    <name evidence="2" type="ORF">OCTVUL_1B012335</name>
</gene>
<feature type="compositionally biased region" description="Polar residues" evidence="1">
    <location>
        <begin position="283"/>
        <end position="306"/>
    </location>
</feature>
<feature type="region of interest" description="Disordered" evidence="1">
    <location>
        <begin position="263"/>
        <end position="306"/>
    </location>
</feature>
<dbReference type="EMBL" id="OX597818">
    <property type="protein sequence ID" value="CAI9723197.1"/>
    <property type="molecule type" value="Genomic_DNA"/>
</dbReference>
<evidence type="ECO:0000313" key="2">
    <source>
        <dbReference type="EMBL" id="CAI9723197.1"/>
    </source>
</evidence>
<dbReference type="AlphaFoldDB" id="A0AA36AYE5"/>
<protein>
    <submittedName>
        <fullName evidence="2">Uncharacterized protein</fullName>
    </submittedName>
</protein>
<accession>A0AA36AYE5</accession>
<dbReference type="Proteomes" id="UP001162480">
    <property type="component" value="Chromosome 5"/>
</dbReference>
<organism evidence="2 3">
    <name type="scientific">Octopus vulgaris</name>
    <name type="common">Common octopus</name>
    <dbReference type="NCBI Taxonomy" id="6645"/>
    <lineage>
        <taxon>Eukaryota</taxon>
        <taxon>Metazoa</taxon>
        <taxon>Spiralia</taxon>
        <taxon>Lophotrochozoa</taxon>
        <taxon>Mollusca</taxon>
        <taxon>Cephalopoda</taxon>
        <taxon>Coleoidea</taxon>
        <taxon>Octopodiformes</taxon>
        <taxon>Octopoda</taxon>
        <taxon>Incirrata</taxon>
        <taxon>Octopodidae</taxon>
        <taxon>Octopus</taxon>
    </lineage>
</organism>
<proteinExistence type="predicted"/>
<evidence type="ECO:0000313" key="3">
    <source>
        <dbReference type="Proteomes" id="UP001162480"/>
    </source>
</evidence>
<sequence length="468" mass="54550">MMFSSCYGNLCSQPEYMVDLDVLNEELHKTTGLNECKNFTEDNIGHIDSRDDDRKNATDNHIGNVRKMIQIDVKEGQNHDQLNDDDETAKHDYSKDEKTKRYCVCEVADDKKVYVNNRLKCKTLNGEKSVSPDNHPFKLNKRSAKLDNSLPKKDRESFAMNKNWKIKGGKINSISKINPHRINTATEMIQNSKTNLTYSLFYIPKCSRKEQLENNDEISSIRRPFEECQNFTTHEPHLSMSSCEYSISLVDMSYKRSVRKTAYPPRRISENKVSAPLRRQRFSYPQNNNNSASPKSKQGRSRSQQYTELEDLEKLAELVAPRSTPDIPVLYSPQYAPEYYVDINPYSRRGTRRRSRKSLENQYYVVAPQPYQCVPEYHLDIESEYILEVGPEFCLDVEPEYPRRVSQKFATSRTSNVQEPPPPSLHISISSERQRPNYDKIRGTYHCRHWSLLQSTDPMVLQAFRRIN</sequence>
<name>A0AA36AYE5_OCTVU</name>